<accession>A0A6B2NV64</accession>
<comment type="caution">
    <text evidence="2">The sequence shown here is derived from an EMBL/GenBank/DDBJ whole genome shotgun (WGS) entry which is preliminary data.</text>
</comment>
<proteinExistence type="predicted"/>
<feature type="region of interest" description="Disordered" evidence="1">
    <location>
        <begin position="190"/>
        <end position="210"/>
    </location>
</feature>
<protein>
    <submittedName>
        <fullName evidence="2">DUF3726 domain-containing protein</fullName>
    </submittedName>
</protein>
<dbReference type="AlphaFoldDB" id="A0A6B2NV64"/>
<name>A0A6B2NV64_9RHOB</name>
<reference evidence="2" key="1">
    <citation type="submission" date="2020-02" db="EMBL/GenBank/DDBJ databases">
        <title>Delineation of the pyrene-degrading pathway in Roseobacter clade bacteria by genomic analysis.</title>
        <authorList>
            <person name="Zhou H."/>
            <person name="Wang H."/>
        </authorList>
    </citation>
    <scope>NUCLEOTIDE SEQUENCE</scope>
    <source>
        <strain evidence="2">PrR005</strain>
    </source>
</reference>
<dbReference type="InterPro" id="IPR022201">
    <property type="entry name" value="DUF3726"/>
</dbReference>
<evidence type="ECO:0000256" key="1">
    <source>
        <dbReference type="SAM" id="MobiDB-lite"/>
    </source>
</evidence>
<organism evidence="2">
    <name type="scientific">Ruegeria sp. PrR005</name>
    <dbReference type="NCBI Taxonomy" id="2706882"/>
    <lineage>
        <taxon>Bacteria</taxon>
        <taxon>Pseudomonadati</taxon>
        <taxon>Pseudomonadota</taxon>
        <taxon>Alphaproteobacteria</taxon>
        <taxon>Rhodobacterales</taxon>
        <taxon>Roseobacteraceae</taxon>
        <taxon>Ruegeria</taxon>
    </lineage>
</organism>
<dbReference type="RefSeq" id="WP_164133055.1">
    <property type="nucleotide sequence ID" value="NZ_JAAGOX010000057.1"/>
</dbReference>
<dbReference type="Pfam" id="PF12525">
    <property type="entry name" value="DUF3726"/>
    <property type="match status" value="1"/>
</dbReference>
<gene>
    <name evidence="2" type="ORF">G0P99_24150</name>
</gene>
<sequence>MSFSLNEIEATAKRAARGAGYPWGLAEEAAKATRWLAAHDLDACAELAGLLTRIDRVSLADLSPDTNGATWVASGGMLCPLAAGAALSDRAAELSDAGFRLQQVARPALLMPFAALIAQQIGRPVTLRWEGGGAVTDGAALDLSGTAPELAPLVEVTPGGEIGSATPIRSRAQPAPEAWATLNRLAHRTYAPATEESRLKGAGAGLSDND</sequence>
<evidence type="ECO:0000313" key="2">
    <source>
        <dbReference type="EMBL" id="NDW48052.1"/>
    </source>
</evidence>
<dbReference type="EMBL" id="JAAGOX010000057">
    <property type="protein sequence ID" value="NDW48052.1"/>
    <property type="molecule type" value="Genomic_DNA"/>
</dbReference>